<name>A0A165VLY4_9AGAM</name>
<dbReference type="EMBL" id="KV425553">
    <property type="protein sequence ID" value="KZT29868.1"/>
    <property type="molecule type" value="Genomic_DNA"/>
</dbReference>
<reference evidence="1 2" key="1">
    <citation type="journal article" date="2016" name="Mol. Biol. Evol.">
        <title>Comparative Genomics of Early-Diverging Mushroom-Forming Fungi Provides Insights into the Origins of Lignocellulose Decay Capabilities.</title>
        <authorList>
            <person name="Nagy L.G."/>
            <person name="Riley R."/>
            <person name="Tritt A."/>
            <person name="Adam C."/>
            <person name="Daum C."/>
            <person name="Floudas D."/>
            <person name="Sun H."/>
            <person name="Yadav J.S."/>
            <person name="Pangilinan J."/>
            <person name="Larsson K.H."/>
            <person name="Matsuura K."/>
            <person name="Barry K."/>
            <person name="Labutti K."/>
            <person name="Kuo R."/>
            <person name="Ohm R.A."/>
            <person name="Bhattacharya S.S."/>
            <person name="Shirouzu T."/>
            <person name="Yoshinaga Y."/>
            <person name="Martin F.M."/>
            <person name="Grigoriev I.V."/>
            <person name="Hibbett D.S."/>
        </authorList>
    </citation>
    <scope>NUCLEOTIDE SEQUENCE [LARGE SCALE GENOMIC DNA]</scope>
    <source>
        <strain evidence="1 2">HHB14362 ss-1</strain>
    </source>
</reference>
<accession>A0A165VLY4</accession>
<protein>
    <submittedName>
        <fullName evidence="1">Uncharacterized protein</fullName>
    </submittedName>
</protein>
<keyword evidence="2" id="KW-1185">Reference proteome</keyword>
<dbReference type="Proteomes" id="UP000076761">
    <property type="component" value="Unassembled WGS sequence"/>
</dbReference>
<organism evidence="1 2">
    <name type="scientific">Neolentinus lepideus HHB14362 ss-1</name>
    <dbReference type="NCBI Taxonomy" id="1314782"/>
    <lineage>
        <taxon>Eukaryota</taxon>
        <taxon>Fungi</taxon>
        <taxon>Dikarya</taxon>
        <taxon>Basidiomycota</taxon>
        <taxon>Agaricomycotina</taxon>
        <taxon>Agaricomycetes</taxon>
        <taxon>Gloeophyllales</taxon>
        <taxon>Gloeophyllaceae</taxon>
        <taxon>Neolentinus</taxon>
    </lineage>
</organism>
<proteinExistence type="predicted"/>
<dbReference type="AlphaFoldDB" id="A0A165VLY4"/>
<evidence type="ECO:0000313" key="1">
    <source>
        <dbReference type="EMBL" id="KZT29868.1"/>
    </source>
</evidence>
<dbReference type="InParanoid" id="A0A165VLY4"/>
<gene>
    <name evidence="1" type="ORF">NEOLEDRAFT_482787</name>
</gene>
<sequence length="148" mass="16795">MELQSVLQYSVSGHPRWVHGPIPLREAQSRSLCFYNVSRHQHVEVGLSQPFMGAMFPWTSIACACRKHCVCGRDAERERLKQLFSYPNLSRIRCRHAADDTELYSYPVPPCNQRIVGSISRSADSILALRPYLIFQLSNVLSVSTFGP</sequence>
<evidence type="ECO:0000313" key="2">
    <source>
        <dbReference type="Proteomes" id="UP000076761"/>
    </source>
</evidence>